<dbReference type="InterPro" id="IPR018303">
    <property type="entry name" value="ATPase_P-typ_P_site"/>
</dbReference>
<dbReference type="InterPro" id="IPR044492">
    <property type="entry name" value="P_typ_ATPase_HD_dom"/>
</dbReference>
<feature type="transmembrane region" description="Helical" evidence="12">
    <location>
        <begin position="236"/>
        <end position="255"/>
    </location>
</feature>
<feature type="transmembrane region" description="Helical" evidence="12">
    <location>
        <begin position="599"/>
        <end position="617"/>
    </location>
</feature>
<proteinExistence type="inferred from homology"/>
<dbReference type="SFLD" id="SFLDG00002">
    <property type="entry name" value="C1.7:_P-type_atpase_like"/>
    <property type="match status" value="1"/>
</dbReference>
<evidence type="ECO:0000313" key="14">
    <source>
        <dbReference type="EMBL" id="WNY23461.1"/>
    </source>
</evidence>
<dbReference type="Gene3D" id="3.40.1110.10">
    <property type="entry name" value="Calcium-transporting ATPase, cytoplasmic domain N"/>
    <property type="match status" value="2"/>
</dbReference>
<dbReference type="AlphaFoldDB" id="A0AA96V8L3"/>
<dbReference type="InterPro" id="IPR008250">
    <property type="entry name" value="ATPase_P-typ_transduc_dom_A_sf"/>
</dbReference>
<feature type="transmembrane region" description="Helical" evidence="12">
    <location>
        <begin position="41"/>
        <end position="63"/>
    </location>
</feature>
<comment type="subcellular location">
    <subcellularLocation>
        <location evidence="1">Cell membrane</location>
        <topology evidence="1">Multi-pass membrane protein</topology>
    </subcellularLocation>
</comment>
<dbReference type="CDD" id="cd02079">
    <property type="entry name" value="P-type_ATPase_HM"/>
    <property type="match status" value="1"/>
</dbReference>
<dbReference type="InterPro" id="IPR036412">
    <property type="entry name" value="HAD-like_sf"/>
</dbReference>
<dbReference type="Proteomes" id="UP001302978">
    <property type="component" value="Chromosome"/>
</dbReference>
<keyword evidence="10 12" id="KW-0472">Membrane</keyword>
<evidence type="ECO:0000256" key="1">
    <source>
        <dbReference type="ARBA" id="ARBA00004651"/>
    </source>
</evidence>
<evidence type="ECO:0000256" key="2">
    <source>
        <dbReference type="ARBA" id="ARBA00006024"/>
    </source>
</evidence>
<dbReference type="SFLD" id="SFLDF00027">
    <property type="entry name" value="p-type_atpase"/>
    <property type="match status" value="1"/>
</dbReference>
<keyword evidence="15" id="KW-1185">Reference proteome</keyword>
<dbReference type="PANTHER" id="PTHR48085">
    <property type="entry name" value="CADMIUM/ZINC-TRANSPORTING ATPASE HMA2-RELATED"/>
    <property type="match status" value="1"/>
</dbReference>
<organism evidence="14 15">
    <name type="scientific">Methanimicrococcus hongohii</name>
    <dbReference type="NCBI Taxonomy" id="3028295"/>
    <lineage>
        <taxon>Archaea</taxon>
        <taxon>Methanobacteriati</taxon>
        <taxon>Methanobacteriota</taxon>
        <taxon>Stenosarchaea group</taxon>
        <taxon>Methanomicrobia</taxon>
        <taxon>Methanosarcinales</taxon>
        <taxon>Methanosarcinaceae</taxon>
        <taxon>Methanimicrococcus</taxon>
    </lineage>
</organism>
<dbReference type="PRINTS" id="PR00120">
    <property type="entry name" value="HATPASE"/>
</dbReference>
<dbReference type="GO" id="GO:0005886">
    <property type="term" value="C:plasma membrane"/>
    <property type="evidence" value="ECO:0007669"/>
    <property type="project" value="UniProtKB-SubCell"/>
</dbReference>
<dbReference type="SFLD" id="SFLDS00003">
    <property type="entry name" value="Haloacid_Dehalogenase"/>
    <property type="match status" value="1"/>
</dbReference>
<accession>A0AA96V8L3</accession>
<dbReference type="InterPro" id="IPR059000">
    <property type="entry name" value="ATPase_P-type_domA"/>
</dbReference>
<feature type="transmembrane region" description="Helical" evidence="12">
    <location>
        <begin position="17"/>
        <end position="34"/>
    </location>
</feature>
<dbReference type="KEGG" id="mehf:MmiHf6_07680"/>
<gene>
    <name evidence="14" type="primary">cadA</name>
    <name evidence="14" type="ORF">MmiHf6_07680</name>
</gene>
<dbReference type="SUPFAM" id="SSF81665">
    <property type="entry name" value="Calcium ATPase, transmembrane domain M"/>
    <property type="match status" value="1"/>
</dbReference>
<dbReference type="Pfam" id="PF00702">
    <property type="entry name" value="Hydrolase"/>
    <property type="match status" value="1"/>
</dbReference>
<name>A0AA96V8L3_9EURY</name>
<dbReference type="InterPro" id="IPR001757">
    <property type="entry name" value="P_typ_ATPase"/>
</dbReference>
<dbReference type="SUPFAM" id="SSF56784">
    <property type="entry name" value="HAD-like"/>
    <property type="match status" value="1"/>
</dbReference>
<evidence type="ECO:0000313" key="15">
    <source>
        <dbReference type="Proteomes" id="UP001302978"/>
    </source>
</evidence>
<keyword evidence="6" id="KW-0547">Nucleotide-binding</keyword>
<feature type="region of interest" description="Disordered" evidence="11">
    <location>
        <begin position="627"/>
        <end position="654"/>
    </location>
</feature>
<dbReference type="EMBL" id="CP131059">
    <property type="protein sequence ID" value="WNY23461.1"/>
    <property type="molecule type" value="Genomic_DNA"/>
</dbReference>
<dbReference type="NCBIfam" id="TIGR01511">
    <property type="entry name" value="ATPase-IB1_Cu"/>
    <property type="match status" value="1"/>
</dbReference>
<reference evidence="14 15" key="1">
    <citation type="submission" date="2023-07" db="EMBL/GenBank/DDBJ databases">
        <title>Closed genoem sequence of Methanomicrococcus sp. Hf6.</title>
        <authorList>
            <person name="Poehlein A."/>
            <person name="Protasov E."/>
            <person name="Platt K."/>
            <person name="Reeh H."/>
            <person name="Daniel R."/>
            <person name="Brune A."/>
        </authorList>
    </citation>
    <scope>NUCLEOTIDE SEQUENCE [LARGE SCALE GENOMIC DNA]</scope>
    <source>
        <strain evidence="14 15">Hf6</strain>
    </source>
</reference>
<dbReference type="NCBIfam" id="TIGR01525">
    <property type="entry name" value="ATPase-IB_hvy"/>
    <property type="match status" value="1"/>
</dbReference>
<keyword evidence="8" id="KW-1278">Translocase</keyword>
<evidence type="ECO:0000256" key="9">
    <source>
        <dbReference type="ARBA" id="ARBA00022989"/>
    </source>
</evidence>
<dbReference type="FunFam" id="2.70.150.10:FF:000020">
    <property type="entry name" value="Copper-exporting P-type ATPase A"/>
    <property type="match status" value="1"/>
</dbReference>
<dbReference type="GO" id="GO:0046872">
    <property type="term" value="F:metal ion binding"/>
    <property type="evidence" value="ECO:0007669"/>
    <property type="project" value="UniProtKB-KW"/>
</dbReference>
<dbReference type="InterPro" id="IPR023298">
    <property type="entry name" value="ATPase_P-typ_TM_dom_sf"/>
</dbReference>
<dbReference type="InterPro" id="IPR023214">
    <property type="entry name" value="HAD_sf"/>
</dbReference>
<keyword evidence="9 12" id="KW-1133">Transmembrane helix</keyword>
<feature type="domain" description="P-type ATPase A" evidence="13">
    <location>
        <begin position="119"/>
        <end position="220"/>
    </location>
</feature>
<dbReference type="PANTHER" id="PTHR48085:SF5">
    <property type="entry name" value="CADMIUM_ZINC-TRANSPORTING ATPASE HMA4-RELATED"/>
    <property type="match status" value="1"/>
</dbReference>
<dbReference type="InterPro" id="IPR023299">
    <property type="entry name" value="ATPase_P-typ_cyto_dom_N"/>
</dbReference>
<dbReference type="RefSeq" id="WP_316558484.1">
    <property type="nucleotide sequence ID" value="NZ_CP131059.1"/>
</dbReference>
<dbReference type="InterPro" id="IPR027256">
    <property type="entry name" value="P-typ_ATPase_IB"/>
</dbReference>
<dbReference type="Pfam" id="PF00122">
    <property type="entry name" value="E1-E2_ATPase"/>
    <property type="match status" value="1"/>
</dbReference>
<evidence type="ECO:0000256" key="5">
    <source>
        <dbReference type="ARBA" id="ARBA00022723"/>
    </source>
</evidence>
<keyword evidence="3" id="KW-1003">Cell membrane</keyword>
<feature type="transmembrane region" description="Helical" evidence="12">
    <location>
        <begin position="75"/>
        <end position="102"/>
    </location>
</feature>
<evidence type="ECO:0000256" key="3">
    <source>
        <dbReference type="ARBA" id="ARBA00022475"/>
    </source>
</evidence>
<keyword evidence="7" id="KW-0067">ATP-binding</keyword>
<dbReference type="Gene3D" id="3.40.50.1000">
    <property type="entry name" value="HAD superfamily/HAD-like"/>
    <property type="match status" value="1"/>
</dbReference>
<dbReference type="NCBIfam" id="TIGR01494">
    <property type="entry name" value="ATPase_P-type"/>
    <property type="match status" value="1"/>
</dbReference>
<dbReference type="PRINTS" id="PR00119">
    <property type="entry name" value="CATATPASE"/>
</dbReference>
<dbReference type="InterPro" id="IPR051014">
    <property type="entry name" value="Cation_Transport_ATPase_IB"/>
</dbReference>
<dbReference type="GO" id="GO:0005524">
    <property type="term" value="F:ATP binding"/>
    <property type="evidence" value="ECO:0007669"/>
    <property type="project" value="UniProtKB-KW"/>
</dbReference>
<evidence type="ECO:0000256" key="11">
    <source>
        <dbReference type="SAM" id="MobiDB-lite"/>
    </source>
</evidence>
<dbReference type="GeneID" id="85195288"/>
<dbReference type="Gene3D" id="2.70.150.10">
    <property type="entry name" value="Calcium-transporting ATPase, cytoplasmic transduction domain A"/>
    <property type="match status" value="1"/>
</dbReference>
<evidence type="ECO:0000256" key="12">
    <source>
        <dbReference type="SAM" id="Phobius"/>
    </source>
</evidence>
<keyword evidence="5" id="KW-0479">Metal-binding</keyword>
<evidence type="ECO:0000256" key="6">
    <source>
        <dbReference type="ARBA" id="ARBA00022741"/>
    </source>
</evidence>
<sequence length="654" mass="69699">MGKITEIYENFYEKYEVYFVIISIISLIVSFFDIGNLPINAAWIAVILCGLPIIREAFIGMVTEFDIKADLLVSLALIASVLIGELFAAGEIAVIMTIGAMLEDRTVAKARAGIEKLVELSPQTARLLKDGAEMIIPSADVLKGNHLRVLAGETVPADGHITSGHTTVDQSVITGESLPVDKEVGDEVFSGTVNQFGTFDMVASKSGEDSSLQRMVKLVESADAEKAKSVRIADKFATWIVIIALTAAALTWFATGEVIRAVTILVVFCPCALVLATPTAIMAAIGNVTKYGILVREGDALERLSKTTKIFFDKTGTLTRGNPVVTRIHILSDDYSNDLLLQIAASAELKSEHPLGKAIVKHYKEIRGALPIEPEDTDIVPGRGVKADISGKSVLVGNEKLFNKFDLPVPSAISGIAQKDLDCGSTVVYMTIDSVFVGFIVLSDTVRTESSKVVSAIQDAGIGCVMLTGDGRASAQYIAGSVGISEVLYDSLPEDKLNAVKKGRDDGEFVCMIGDGINDAPALKSANTGIAMGGIGSDIAIDAADIVLVSDNISNLPHLLLLSRKMMTTIKINFAFSLGLNFVAIILAMTGILTPVTGALVHNLGSVLVIINSAFLLNRKPQKLKKEIGEPPVQMPETETPLCKNVSEKEASSF</sequence>
<evidence type="ECO:0000256" key="8">
    <source>
        <dbReference type="ARBA" id="ARBA00022967"/>
    </source>
</evidence>
<dbReference type="PROSITE" id="PS00154">
    <property type="entry name" value="ATPASE_E1_E2"/>
    <property type="match status" value="1"/>
</dbReference>
<evidence type="ECO:0000259" key="13">
    <source>
        <dbReference type="Pfam" id="PF00122"/>
    </source>
</evidence>
<evidence type="ECO:0000256" key="10">
    <source>
        <dbReference type="ARBA" id="ARBA00023136"/>
    </source>
</evidence>
<feature type="transmembrane region" description="Helical" evidence="12">
    <location>
        <begin position="572"/>
        <end position="593"/>
    </location>
</feature>
<dbReference type="GO" id="GO:0016887">
    <property type="term" value="F:ATP hydrolysis activity"/>
    <property type="evidence" value="ECO:0007669"/>
    <property type="project" value="InterPro"/>
</dbReference>
<dbReference type="SUPFAM" id="SSF81653">
    <property type="entry name" value="Calcium ATPase, transduction domain A"/>
    <property type="match status" value="1"/>
</dbReference>
<dbReference type="GO" id="GO:0019829">
    <property type="term" value="F:ATPase-coupled monoatomic cation transmembrane transporter activity"/>
    <property type="evidence" value="ECO:0007669"/>
    <property type="project" value="InterPro"/>
</dbReference>
<evidence type="ECO:0000256" key="7">
    <source>
        <dbReference type="ARBA" id="ARBA00022840"/>
    </source>
</evidence>
<comment type="similarity">
    <text evidence="2">Belongs to the cation transport ATPase (P-type) (TC 3.A.3) family. Type IB subfamily.</text>
</comment>
<protein>
    <submittedName>
        <fullName evidence="14">Cadmium-transporting ATPase</fullName>
    </submittedName>
</protein>
<keyword evidence="4 12" id="KW-0812">Transmembrane</keyword>
<evidence type="ECO:0000256" key="4">
    <source>
        <dbReference type="ARBA" id="ARBA00022692"/>
    </source>
</evidence>
<feature type="transmembrane region" description="Helical" evidence="12">
    <location>
        <begin position="261"/>
        <end position="286"/>
    </location>
</feature>